<comment type="caution">
    <text evidence="1">The sequence shown here is derived from an EMBL/GenBank/DDBJ whole genome shotgun (WGS) entry which is preliminary data.</text>
</comment>
<sequence>MSPIRRYLRMTKYSVLEVRIYLDKPSDAPWLLSTRDPVLPRIIEEVRPKVLPKLREENENAKKKGGKKKKGIKDVVGQEDFECTIFLTELSTRHSLLTKRKEFGEKKARVKSTGNKLTGWLNNAENAIHIDDEEQAPEVLREEEDDDVVELQNIPEAKVGSKRKAGKVKADEDDEALFVSSSDEEYFQTQRERTSKRQKRDTNQPKDSEPADIEHDDKKKMALDTSYDGFSIYGRILCLVVKRKGKKASSGVAGAPVGGSQMMEQWVSTQAAQEAGLDDFDDG</sequence>
<proteinExistence type="predicted"/>
<keyword evidence="2" id="KW-1185">Reference proteome</keyword>
<accession>A0ACC3MG41</accession>
<evidence type="ECO:0000313" key="1">
    <source>
        <dbReference type="EMBL" id="KAK3691285.1"/>
    </source>
</evidence>
<evidence type="ECO:0000313" key="2">
    <source>
        <dbReference type="Proteomes" id="UP001281147"/>
    </source>
</evidence>
<dbReference type="Proteomes" id="UP001281147">
    <property type="component" value="Unassembled WGS sequence"/>
</dbReference>
<gene>
    <name evidence="1" type="ORF">LTR37_018730</name>
</gene>
<dbReference type="EMBL" id="JAUTXU010000269">
    <property type="protein sequence ID" value="KAK3691285.1"/>
    <property type="molecule type" value="Genomic_DNA"/>
</dbReference>
<organism evidence="1 2">
    <name type="scientific">Vermiconidia calcicola</name>
    <dbReference type="NCBI Taxonomy" id="1690605"/>
    <lineage>
        <taxon>Eukaryota</taxon>
        <taxon>Fungi</taxon>
        <taxon>Dikarya</taxon>
        <taxon>Ascomycota</taxon>
        <taxon>Pezizomycotina</taxon>
        <taxon>Dothideomycetes</taxon>
        <taxon>Dothideomycetidae</taxon>
        <taxon>Mycosphaerellales</taxon>
        <taxon>Extremaceae</taxon>
        <taxon>Vermiconidia</taxon>
    </lineage>
</organism>
<reference evidence="1" key="1">
    <citation type="submission" date="2023-07" db="EMBL/GenBank/DDBJ databases">
        <title>Black Yeasts Isolated from many extreme environments.</title>
        <authorList>
            <person name="Coleine C."/>
            <person name="Stajich J.E."/>
            <person name="Selbmann L."/>
        </authorList>
    </citation>
    <scope>NUCLEOTIDE SEQUENCE</scope>
    <source>
        <strain evidence="1">CCFEE 5714</strain>
    </source>
</reference>
<name>A0ACC3MG41_9PEZI</name>
<protein>
    <submittedName>
        <fullName evidence="1">Uncharacterized protein</fullName>
    </submittedName>
</protein>